<comment type="function">
    <text evidence="11">Component of the cleavage factor I (CF I) involved in pre-mRNA 3'-end processing.</text>
</comment>
<keyword evidence="6 10" id="KW-0863">Zinc-finger</keyword>
<dbReference type="Proteomes" id="UP000198372">
    <property type="component" value="Unassembled WGS sequence"/>
</dbReference>
<reference evidence="16" key="1">
    <citation type="submission" date="2016-09" db="EMBL/GenBank/DDBJ databases">
        <authorList>
            <person name="Jeantristanb JTB J.-T."/>
            <person name="Ricardo R."/>
        </authorList>
    </citation>
    <scope>NUCLEOTIDE SEQUENCE [LARGE SCALE GENOMIC DNA]</scope>
</reference>
<dbReference type="InterPro" id="IPR036855">
    <property type="entry name" value="Znf_CCCH_sf"/>
</dbReference>
<dbReference type="SUPFAM" id="SSF57756">
    <property type="entry name" value="Retrovirus zinc finger-like domains"/>
    <property type="match status" value="1"/>
</dbReference>
<evidence type="ECO:0000256" key="2">
    <source>
        <dbReference type="ARBA" id="ARBA00008907"/>
    </source>
</evidence>
<evidence type="ECO:0000256" key="11">
    <source>
        <dbReference type="RuleBase" id="RU369008"/>
    </source>
</evidence>
<accession>A0A238FEQ2</accession>
<dbReference type="SMART" id="SM00356">
    <property type="entry name" value="ZnF_C3H1"/>
    <property type="match status" value="5"/>
</dbReference>
<feature type="domain" description="C3H1-type" evidence="13">
    <location>
        <begin position="103"/>
        <end position="131"/>
    </location>
</feature>
<evidence type="ECO:0000256" key="12">
    <source>
        <dbReference type="SAM" id="MobiDB-lite"/>
    </source>
</evidence>
<feature type="zinc finger region" description="C3H1-type" evidence="10">
    <location>
        <begin position="161"/>
        <end position="183"/>
    </location>
</feature>
<dbReference type="STRING" id="269621.A0A238FEQ2"/>
<evidence type="ECO:0000256" key="4">
    <source>
        <dbReference type="ARBA" id="ARBA00022723"/>
    </source>
</evidence>
<dbReference type="GO" id="GO:0031124">
    <property type="term" value="P:mRNA 3'-end processing"/>
    <property type="evidence" value="ECO:0007669"/>
    <property type="project" value="UniProtKB-UniRule"/>
</dbReference>
<gene>
    <name evidence="15" type="ORF">BQ2448_1748</name>
</gene>
<organism evidence="15 16">
    <name type="scientific">Microbotryum intermedium</name>
    <dbReference type="NCBI Taxonomy" id="269621"/>
    <lineage>
        <taxon>Eukaryota</taxon>
        <taxon>Fungi</taxon>
        <taxon>Dikarya</taxon>
        <taxon>Basidiomycota</taxon>
        <taxon>Pucciniomycotina</taxon>
        <taxon>Microbotryomycetes</taxon>
        <taxon>Microbotryales</taxon>
        <taxon>Microbotryaceae</taxon>
        <taxon>Microbotryum</taxon>
    </lineage>
</organism>
<feature type="domain" description="C3H1-type" evidence="13">
    <location>
        <begin position="132"/>
        <end position="159"/>
    </location>
</feature>
<dbReference type="PROSITE" id="PS50103">
    <property type="entry name" value="ZF_C3H1"/>
    <property type="match status" value="5"/>
</dbReference>
<dbReference type="FunFam" id="4.10.1000.10:FF:000012">
    <property type="entry name" value="cleavage and polyadenylation specificity factor subunit 4"/>
    <property type="match status" value="1"/>
</dbReference>
<dbReference type="PROSITE" id="PS50158">
    <property type="entry name" value="ZF_CCHC"/>
    <property type="match status" value="1"/>
</dbReference>
<evidence type="ECO:0000256" key="7">
    <source>
        <dbReference type="ARBA" id="ARBA00022833"/>
    </source>
</evidence>
<keyword evidence="8 11" id="KW-0694">RNA-binding</keyword>
<evidence type="ECO:0000259" key="14">
    <source>
        <dbReference type="PROSITE" id="PS50158"/>
    </source>
</evidence>
<comment type="similarity">
    <text evidence="2 11">Belongs to the CPSF4/YTH1 family.</text>
</comment>
<dbReference type="SMART" id="SM00343">
    <property type="entry name" value="ZnF_C2HC"/>
    <property type="match status" value="1"/>
</dbReference>
<keyword evidence="7 10" id="KW-0862">Zinc</keyword>
<dbReference type="GO" id="GO:0003723">
    <property type="term" value="F:RNA binding"/>
    <property type="evidence" value="ECO:0007669"/>
    <property type="project" value="UniProtKB-UniRule"/>
</dbReference>
<feature type="zinc finger region" description="C3H1-type" evidence="10">
    <location>
        <begin position="75"/>
        <end position="102"/>
    </location>
</feature>
<sequence>MASSSIDFRPDFRHTEFSIEPYLKQHLRLKLDSDSTLCQPFATTGACPFGVSCPLRHVSAAPSNFQPPPPVPQNAHGRTVCKHWLRGLCKKGDRCDFLHEYHLRKMPECWFFAKYGFCSNGDECMYLHVTDDMRIRECPNYRKGFCKLGPECPLKHIRRVACPDYIAGFCSKGPDCRLGHPKFEPEPEPPASSTRIPDVSGARFLPEATFRLHRKDWLDFAADPNQKSNMGGGGGGYTNYNQQGGGAGGGGGGAGGRTYRDLSTVECFKCGEFGHFANLCPNPAVPGDRGGLRKRNQDQN</sequence>
<keyword evidence="9 11" id="KW-0539">Nucleus</keyword>
<evidence type="ECO:0000313" key="15">
    <source>
        <dbReference type="EMBL" id="SCV70354.1"/>
    </source>
</evidence>
<name>A0A238FEQ2_9BASI</name>
<dbReference type="GO" id="GO:0005634">
    <property type="term" value="C:nucleus"/>
    <property type="evidence" value="ECO:0007669"/>
    <property type="project" value="UniProtKB-SubCell"/>
</dbReference>
<protein>
    <recommendedName>
        <fullName evidence="11">mRNA 3'-end-processing protein</fullName>
    </recommendedName>
</protein>
<dbReference type="GO" id="GO:0008270">
    <property type="term" value="F:zinc ion binding"/>
    <property type="evidence" value="ECO:0007669"/>
    <property type="project" value="UniProtKB-KW"/>
</dbReference>
<keyword evidence="3 11" id="KW-0507">mRNA processing</keyword>
<dbReference type="Pfam" id="PF00642">
    <property type="entry name" value="zf-CCCH"/>
    <property type="match status" value="2"/>
</dbReference>
<dbReference type="Gene3D" id="6.10.250.3220">
    <property type="match status" value="1"/>
</dbReference>
<dbReference type="PANTHER" id="PTHR23102">
    <property type="entry name" value="CLEAVAGE AND POLYADENYLATION SPECIFICITY FACTOR SUBUNIT 4-RELATED"/>
    <property type="match status" value="1"/>
</dbReference>
<dbReference type="PANTHER" id="PTHR23102:SF24">
    <property type="entry name" value="CLEAVAGE AND POLYADENYLATION SPECIFICITY FACTOR SUBUNIT 4"/>
    <property type="match status" value="1"/>
</dbReference>
<feature type="domain" description="C3H1-type" evidence="13">
    <location>
        <begin position="75"/>
        <end position="102"/>
    </location>
</feature>
<evidence type="ECO:0000256" key="6">
    <source>
        <dbReference type="ARBA" id="ARBA00022771"/>
    </source>
</evidence>
<dbReference type="EMBL" id="FMSP01000005">
    <property type="protein sequence ID" value="SCV70354.1"/>
    <property type="molecule type" value="Genomic_DNA"/>
</dbReference>
<dbReference type="InterPro" id="IPR045348">
    <property type="entry name" value="CPSF4/Yth1"/>
</dbReference>
<evidence type="ECO:0000256" key="3">
    <source>
        <dbReference type="ARBA" id="ARBA00022664"/>
    </source>
</evidence>
<keyword evidence="5 11" id="KW-0677">Repeat</keyword>
<evidence type="ECO:0000313" key="16">
    <source>
        <dbReference type="Proteomes" id="UP000198372"/>
    </source>
</evidence>
<feature type="zinc finger region" description="C3H1-type" evidence="10">
    <location>
        <begin position="103"/>
        <end position="131"/>
    </location>
</feature>
<dbReference type="SUPFAM" id="SSF90229">
    <property type="entry name" value="CCCH zinc finger"/>
    <property type="match status" value="3"/>
</dbReference>
<proteinExistence type="inferred from homology"/>
<feature type="domain" description="C3H1-type" evidence="13">
    <location>
        <begin position="161"/>
        <end position="183"/>
    </location>
</feature>
<dbReference type="OrthoDB" id="1914176at2759"/>
<dbReference type="InterPro" id="IPR001878">
    <property type="entry name" value="Znf_CCHC"/>
</dbReference>
<dbReference type="InterPro" id="IPR000571">
    <property type="entry name" value="Znf_CCCH"/>
</dbReference>
<keyword evidence="16" id="KW-1185">Reference proteome</keyword>
<evidence type="ECO:0000259" key="13">
    <source>
        <dbReference type="PROSITE" id="PS50103"/>
    </source>
</evidence>
<dbReference type="AlphaFoldDB" id="A0A238FEQ2"/>
<feature type="region of interest" description="Disordered" evidence="12">
    <location>
        <begin position="281"/>
        <end position="300"/>
    </location>
</feature>
<dbReference type="Gene3D" id="4.10.60.10">
    <property type="entry name" value="Zinc finger, CCHC-type"/>
    <property type="match status" value="1"/>
</dbReference>
<dbReference type="Gene3D" id="4.10.1000.10">
    <property type="entry name" value="Zinc finger, CCCH-type"/>
    <property type="match status" value="2"/>
</dbReference>
<dbReference type="InterPro" id="IPR036875">
    <property type="entry name" value="Znf_CCHC_sf"/>
</dbReference>
<feature type="zinc finger region" description="C3H1-type" evidence="10">
    <location>
        <begin position="32"/>
        <end position="60"/>
    </location>
</feature>
<evidence type="ECO:0000256" key="10">
    <source>
        <dbReference type="PROSITE-ProRule" id="PRU00723"/>
    </source>
</evidence>
<dbReference type="Pfam" id="PF00098">
    <property type="entry name" value="zf-CCHC"/>
    <property type="match status" value="1"/>
</dbReference>
<evidence type="ECO:0000256" key="5">
    <source>
        <dbReference type="ARBA" id="ARBA00022737"/>
    </source>
</evidence>
<feature type="domain" description="CCHC-type" evidence="14">
    <location>
        <begin position="267"/>
        <end position="282"/>
    </location>
</feature>
<feature type="zinc finger region" description="C3H1-type" evidence="10">
    <location>
        <begin position="132"/>
        <end position="159"/>
    </location>
</feature>
<keyword evidence="4 10" id="KW-0479">Metal-binding</keyword>
<evidence type="ECO:0000256" key="1">
    <source>
        <dbReference type="ARBA" id="ARBA00004123"/>
    </source>
</evidence>
<dbReference type="Pfam" id="PF14608">
    <property type="entry name" value="zf-CCCH_2"/>
    <property type="match status" value="3"/>
</dbReference>
<evidence type="ECO:0000256" key="9">
    <source>
        <dbReference type="ARBA" id="ARBA00023242"/>
    </source>
</evidence>
<comment type="subcellular location">
    <subcellularLocation>
        <location evidence="1 11">Nucleus</location>
    </subcellularLocation>
</comment>
<feature type="domain" description="C3H1-type" evidence="13">
    <location>
        <begin position="32"/>
        <end position="60"/>
    </location>
</feature>
<evidence type="ECO:0000256" key="8">
    <source>
        <dbReference type="ARBA" id="ARBA00022884"/>
    </source>
</evidence>